<dbReference type="GO" id="GO:0022900">
    <property type="term" value="P:electron transport chain"/>
    <property type="evidence" value="ECO:0007669"/>
    <property type="project" value="UniProtKB-UniRule"/>
</dbReference>
<feature type="transmembrane region" description="Helical" evidence="10">
    <location>
        <begin position="126"/>
        <end position="145"/>
    </location>
</feature>
<evidence type="ECO:0000256" key="7">
    <source>
        <dbReference type="ARBA" id="ARBA00022982"/>
    </source>
</evidence>
<feature type="transmembrane region" description="Helical" evidence="10">
    <location>
        <begin position="329"/>
        <end position="347"/>
    </location>
</feature>
<dbReference type="PANTHER" id="PTHR30578">
    <property type="entry name" value="ELECTRON TRANSPORT COMPLEX PROTEIN RNFD"/>
    <property type="match status" value="1"/>
</dbReference>
<evidence type="ECO:0000256" key="10">
    <source>
        <dbReference type="HAMAP-Rule" id="MF_00462"/>
    </source>
</evidence>
<keyword evidence="1 10" id="KW-0813">Transport</keyword>
<evidence type="ECO:0000256" key="5">
    <source>
        <dbReference type="ARBA" id="ARBA00022692"/>
    </source>
</evidence>
<evidence type="ECO:0000256" key="2">
    <source>
        <dbReference type="ARBA" id="ARBA00022553"/>
    </source>
</evidence>
<dbReference type="EC" id="7.-.-.-" evidence="10"/>
<dbReference type="EMBL" id="JH603170">
    <property type="protein sequence ID" value="EIC20027.1"/>
    <property type="molecule type" value="Genomic_DNA"/>
</dbReference>
<evidence type="ECO:0000313" key="13">
    <source>
        <dbReference type="Proteomes" id="UP000002964"/>
    </source>
</evidence>
<feature type="compositionally biased region" description="Polar residues" evidence="11">
    <location>
        <begin position="366"/>
        <end position="378"/>
    </location>
</feature>
<dbReference type="Pfam" id="PF03116">
    <property type="entry name" value="NQR2_RnfD_RnfE"/>
    <property type="match status" value="1"/>
</dbReference>
<name>H8Z3N8_9GAMM</name>
<comment type="caution">
    <text evidence="10">Lacks conserved residue(s) required for the propagation of feature annotation.</text>
</comment>
<dbReference type="STRING" id="631362.Thi970DRAFT_03639"/>
<comment type="cofactor">
    <cofactor evidence="10">
        <name>FMN</name>
        <dbReference type="ChEBI" id="CHEBI:58210"/>
    </cofactor>
</comment>
<dbReference type="PANTHER" id="PTHR30578:SF0">
    <property type="entry name" value="ION-TRANSLOCATING OXIDOREDUCTASE COMPLEX SUBUNIT D"/>
    <property type="match status" value="1"/>
</dbReference>
<dbReference type="HAMAP" id="MF_00462">
    <property type="entry name" value="RsxD_RnfD"/>
    <property type="match status" value="1"/>
</dbReference>
<dbReference type="NCBIfam" id="TIGR01946">
    <property type="entry name" value="rnfD"/>
    <property type="match status" value="1"/>
</dbReference>
<dbReference type="HOGENOM" id="CLU_042020_1_0_6"/>
<keyword evidence="13" id="KW-1185">Reference proteome</keyword>
<evidence type="ECO:0000256" key="4">
    <source>
        <dbReference type="ARBA" id="ARBA00022643"/>
    </source>
</evidence>
<accession>H8Z3N8</accession>
<comment type="function">
    <text evidence="10">Part of a membrane-bound complex that couples electron transfer with translocation of ions across the membrane.</text>
</comment>
<evidence type="ECO:0000256" key="6">
    <source>
        <dbReference type="ARBA" id="ARBA00022967"/>
    </source>
</evidence>
<dbReference type="GO" id="GO:0005886">
    <property type="term" value="C:plasma membrane"/>
    <property type="evidence" value="ECO:0007669"/>
    <property type="project" value="UniProtKB-SubCell"/>
</dbReference>
<dbReference type="OrthoDB" id="9776359at2"/>
<comment type="similarity">
    <text evidence="10">Belongs to the NqrB/RnfD family.</text>
</comment>
<keyword evidence="5 10" id="KW-0812">Transmembrane</keyword>
<proteinExistence type="inferred from homology"/>
<evidence type="ECO:0000313" key="12">
    <source>
        <dbReference type="EMBL" id="EIC20027.1"/>
    </source>
</evidence>
<keyword evidence="3 10" id="KW-0285">Flavoprotein</keyword>
<feature type="region of interest" description="Disordered" evidence="11">
    <location>
        <begin position="359"/>
        <end position="378"/>
    </location>
</feature>
<evidence type="ECO:0000256" key="11">
    <source>
        <dbReference type="SAM" id="MobiDB-lite"/>
    </source>
</evidence>
<sequence length="378" mass="39696">MLAPTYAASPHTHAQTSVARTMRLVMLALVPATLLGLYQFGWPAIFLFGITVLGALLWEALGLKLSGKSVRPGLMDGSALLTGWLLAMTLPPWAPWWVGLLGAFLAIIVGKQIFGGLGQNLFNPAMVARIALLIALPLEMTSFVSPAPLFSAGAPGFLDGLSIAFGGAAETTINTGIGQYDALSGASVLNDVRTSLGLGQSLDAILPAVFDPFAALWGGVAGSLGETSALLLLLGGLFLLQQRVIRWEIPLAVLASIGLMAGLMHLLDAGRYPGPLFHWLQGATLLCAFFIATDPVTSPVSRAGQLVFGAGCGVLIYVIRTWGGYPEGVGFAVLLMNACTPLIDHYLKPRIYGRDRRGQPLKVSETKATPANPQGGQP</sequence>
<evidence type="ECO:0000256" key="8">
    <source>
        <dbReference type="ARBA" id="ARBA00022989"/>
    </source>
</evidence>
<feature type="transmembrane region" description="Helical" evidence="10">
    <location>
        <begin position="305"/>
        <end position="323"/>
    </location>
</feature>
<keyword evidence="2 10" id="KW-0597">Phosphoprotein</keyword>
<evidence type="ECO:0000256" key="3">
    <source>
        <dbReference type="ARBA" id="ARBA00022630"/>
    </source>
</evidence>
<dbReference type="InterPro" id="IPR004338">
    <property type="entry name" value="NqrB/RnfD"/>
</dbReference>
<feature type="transmembrane region" description="Helical" evidence="10">
    <location>
        <begin position="96"/>
        <end position="114"/>
    </location>
</feature>
<keyword evidence="6 10" id="KW-1278">Translocase</keyword>
<feature type="transmembrane region" description="Helical" evidence="10">
    <location>
        <begin position="276"/>
        <end position="293"/>
    </location>
</feature>
<dbReference type="RefSeq" id="WP_009150430.1">
    <property type="nucleotide sequence ID" value="NZ_CP121471.1"/>
</dbReference>
<comment type="subunit">
    <text evidence="10">The complex is composed of six subunits: RnfA, RnfB, RnfC, RnfD, RnfE and RnfG.</text>
</comment>
<dbReference type="InterPro" id="IPR011303">
    <property type="entry name" value="RnfD_bac"/>
</dbReference>
<dbReference type="AlphaFoldDB" id="H8Z3N8"/>
<comment type="subcellular location">
    <subcellularLocation>
        <location evidence="10">Cell inner membrane</location>
        <topology evidence="10">Multi-pass membrane protein</topology>
    </subcellularLocation>
</comment>
<organism evidence="12 13">
    <name type="scientific">Thiorhodovibrio frisius</name>
    <dbReference type="NCBI Taxonomy" id="631362"/>
    <lineage>
        <taxon>Bacteria</taxon>
        <taxon>Pseudomonadati</taxon>
        <taxon>Pseudomonadota</taxon>
        <taxon>Gammaproteobacteria</taxon>
        <taxon>Chromatiales</taxon>
        <taxon>Chromatiaceae</taxon>
        <taxon>Thiorhodovibrio</taxon>
    </lineage>
</organism>
<reference evidence="13" key="1">
    <citation type="submission" date="2011-06" db="EMBL/GenBank/DDBJ databases">
        <authorList>
            <consortium name="US DOE Joint Genome Institute (JGI-PGF)"/>
            <person name="Lucas S."/>
            <person name="Han J."/>
            <person name="Lapidus A."/>
            <person name="Cheng J.-F."/>
            <person name="Goodwin L."/>
            <person name="Pitluck S."/>
            <person name="Peters L."/>
            <person name="Land M.L."/>
            <person name="Hauser L."/>
            <person name="Vogl K."/>
            <person name="Liu Z."/>
            <person name="Overmann J."/>
            <person name="Frigaard N.-U."/>
            <person name="Bryant D.A."/>
            <person name="Woyke T.J."/>
        </authorList>
    </citation>
    <scope>NUCLEOTIDE SEQUENCE [LARGE SCALE GENOMIC DNA]</scope>
    <source>
        <strain evidence="13">970</strain>
    </source>
</reference>
<reference evidence="12 13" key="2">
    <citation type="submission" date="2011-11" db="EMBL/GenBank/DDBJ databases">
        <authorList>
            <consortium name="US DOE Joint Genome Institute"/>
            <person name="Lucas S."/>
            <person name="Han J."/>
            <person name="Lapidus A."/>
            <person name="Cheng J.-F."/>
            <person name="Goodwin L."/>
            <person name="Pitluck S."/>
            <person name="Peters L."/>
            <person name="Ovchinnikova G."/>
            <person name="Zhang X."/>
            <person name="Detter J.C."/>
            <person name="Han C."/>
            <person name="Tapia R."/>
            <person name="Land M."/>
            <person name="Hauser L."/>
            <person name="Kyrpides N."/>
            <person name="Ivanova N."/>
            <person name="Pagani I."/>
            <person name="Vogl K."/>
            <person name="Liu Z."/>
            <person name="Overmann J."/>
            <person name="Frigaard N.-U."/>
            <person name="Bryant D."/>
            <person name="Woyke T."/>
        </authorList>
    </citation>
    <scope>NUCLEOTIDE SEQUENCE [LARGE SCALE GENOMIC DNA]</scope>
    <source>
        <strain evidence="12 13">970</strain>
    </source>
</reference>
<evidence type="ECO:0000256" key="1">
    <source>
        <dbReference type="ARBA" id="ARBA00022448"/>
    </source>
</evidence>
<protein>
    <recommendedName>
        <fullName evidence="10">Ion-translocating oxidoreductase complex subunit D</fullName>
        <ecNumber evidence="10">7.-.-.-</ecNumber>
    </recommendedName>
    <alternativeName>
        <fullName evidence="10">Rnf electron transport complex subunit D</fullName>
    </alternativeName>
</protein>
<dbReference type="eggNOG" id="COG4658">
    <property type="taxonomic scope" value="Bacteria"/>
</dbReference>
<feature type="transmembrane region" description="Helical" evidence="10">
    <location>
        <begin position="21"/>
        <end position="38"/>
    </location>
</feature>
<keyword evidence="4 10" id="KW-0288">FMN</keyword>
<keyword evidence="8 10" id="KW-1133">Transmembrane helix</keyword>
<keyword evidence="9 10" id="KW-0472">Membrane</keyword>
<feature type="transmembrane region" description="Helical" evidence="10">
    <location>
        <begin position="247"/>
        <end position="264"/>
    </location>
</feature>
<gene>
    <name evidence="10" type="primary">rnfD</name>
    <name evidence="12" type="ORF">Thi970DRAFT_03639</name>
</gene>
<dbReference type="GO" id="GO:0055085">
    <property type="term" value="P:transmembrane transport"/>
    <property type="evidence" value="ECO:0007669"/>
    <property type="project" value="InterPro"/>
</dbReference>
<evidence type="ECO:0000256" key="9">
    <source>
        <dbReference type="ARBA" id="ARBA00023136"/>
    </source>
</evidence>
<keyword evidence="10" id="KW-1003">Cell membrane</keyword>
<keyword evidence="7 10" id="KW-0249">Electron transport</keyword>
<feature type="transmembrane region" description="Helical" evidence="10">
    <location>
        <begin position="216"/>
        <end position="240"/>
    </location>
</feature>
<dbReference type="Proteomes" id="UP000002964">
    <property type="component" value="Unassembled WGS sequence"/>
</dbReference>
<keyword evidence="10" id="KW-0997">Cell inner membrane</keyword>